<dbReference type="HOGENOM" id="CLU_593687_0_0_1"/>
<accession>K3YMS9</accession>
<dbReference type="InParanoid" id="K3YMS9"/>
<evidence type="ECO:0000313" key="2">
    <source>
        <dbReference type="EnsemblPlants" id="KQL01432"/>
    </source>
</evidence>
<proteinExistence type="predicted"/>
<dbReference type="EMBL" id="AGNK02003737">
    <property type="status" value="NOT_ANNOTATED_CDS"/>
    <property type="molecule type" value="Genomic_DNA"/>
</dbReference>
<dbReference type="Proteomes" id="UP000004995">
    <property type="component" value="Unassembled WGS sequence"/>
</dbReference>
<dbReference type="AlphaFoldDB" id="K3YMS9"/>
<keyword evidence="3" id="KW-1185">Reference proteome</keyword>
<reference evidence="2" key="2">
    <citation type="submission" date="2018-08" db="UniProtKB">
        <authorList>
            <consortium name="EnsemblPlants"/>
        </authorList>
    </citation>
    <scope>IDENTIFICATION</scope>
    <source>
        <strain evidence="2">Yugu1</strain>
    </source>
</reference>
<dbReference type="EnsemblPlants" id="KQL01432">
    <property type="protein sequence ID" value="KQL01432"/>
    <property type="gene ID" value="SETIT_015562mg"/>
</dbReference>
<protein>
    <recommendedName>
        <fullName evidence="1">Aminotransferase-like plant mobile domain-containing protein</fullName>
    </recommendedName>
</protein>
<evidence type="ECO:0000259" key="1">
    <source>
        <dbReference type="Pfam" id="PF10536"/>
    </source>
</evidence>
<evidence type="ECO:0000313" key="3">
    <source>
        <dbReference type="Proteomes" id="UP000004995"/>
    </source>
</evidence>
<name>K3YMS9_SETIT</name>
<dbReference type="InterPro" id="IPR019557">
    <property type="entry name" value="AminoTfrase-like_pln_mobile"/>
</dbReference>
<sequence length="461" mass="53327">MKLIRRYVLGPSRQVCMISDHHHGLLNCANDHMDGFPPLVHRWCMRHFAANMWRCQKNKEVIGKLKVLCIVHTEKEFDEKLEDLVKDLNDEAKQWLKGEVEDKDKWAQAFKWSVNKLPEPYGLERMVYCVRGVGSTNVGDESHGGQNYRESSFEPYLDPSQWPPYEGLEMADPAYPLLEAAYDVNHCGHLLADHHEELKPLQLRVHSPLRWDECYASYLQRAGFLDIARVVAGGLPLMDGPMLTTMVNRWRLETHMFHLPCGEMTVAMILGLPLEGLPVTAIIQSDNWHDMVELHIRIRPPEPEEGDKEKKTSEVSLAWLREQFSVCPQGAYEEVVERHLRVLLWHFVSGFLLTDAAGNTVSWMDNIRGYSWGSVLLAWLYRQLCDACRRTAKDANFGGCAYLLQIWIWERILACTRQDSFLMFAYVWKHADPIRGPPARWYKFYTNELDCVTQTQINSAP</sequence>
<reference evidence="3" key="1">
    <citation type="journal article" date="2012" name="Nat. Biotechnol.">
        <title>Reference genome sequence of the model plant Setaria.</title>
        <authorList>
            <person name="Bennetzen J.L."/>
            <person name="Schmutz J."/>
            <person name="Wang H."/>
            <person name="Percifield R."/>
            <person name="Hawkins J."/>
            <person name="Pontaroli A.C."/>
            <person name="Estep M."/>
            <person name="Feng L."/>
            <person name="Vaughn J.N."/>
            <person name="Grimwood J."/>
            <person name="Jenkins J."/>
            <person name="Barry K."/>
            <person name="Lindquist E."/>
            <person name="Hellsten U."/>
            <person name="Deshpande S."/>
            <person name="Wang X."/>
            <person name="Wu X."/>
            <person name="Mitros T."/>
            <person name="Triplett J."/>
            <person name="Yang X."/>
            <person name="Ye C.Y."/>
            <person name="Mauro-Herrera M."/>
            <person name="Wang L."/>
            <person name="Li P."/>
            <person name="Sharma M."/>
            <person name="Sharma R."/>
            <person name="Ronald P.C."/>
            <person name="Panaud O."/>
            <person name="Kellogg E.A."/>
            <person name="Brutnell T.P."/>
            <person name="Doust A.N."/>
            <person name="Tuskan G.A."/>
            <person name="Rokhsar D."/>
            <person name="Devos K.M."/>
        </authorList>
    </citation>
    <scope>NUCLEOTIDE SEQUENCE [LARGE SCALE GENOMIC DNA]</scope>
    <source>
        <strain evidence="3">cv. Yugu1</strain>
    </source>
</reference>
<feature type="domain" description="Aminotransferase-like plant mobile" evidence="1">
    <location>
        <begin position="238"/>
        <end position="417"/>
    </location>
</feature>
<dbReference type="Pfam" id="PF10536">
    <property type="entry name" value="PMD"/>
    <property type="match status" value="1"/>
</dbReference>
<dbReference type="Gramene" id="KQL01432">
    <property type="protein sequence ID" value="KQL01432"/>
    <property type="gene ID" value="SETIT_015562mg"/>
</dbReference>
<dbReference type="PANTHER" id="PTHR46033">
    <property type="entry name" value="PROTEIN MAIN-LIKE 2"/>
    <property type="match status" value="1"/>
</dbReference>
<organism evidence="2 3">
    <name type="scientific">Setaria italica</name>
    <name type="common">Foxtail millet</name>
    <name type="synonym">Panicum italicum</name>
    <dbReference type="NCBI Taxonomy" id="4555"/>
    <lineage>
        <taxon>Eukaryota</taxon>
        <taxon>Viridiplantae</taxon>
        <taxon>Streptophyta</taxon>
        <taxon>Embryophyta</taxon>
        <taxon>Tracheophyta</taxon>
        <taxon>Spermatophyta</taxon>
        <taxon>Magnoliopsida</taxon>
        <taxon>Liliopsida</taxon>
        <taxon>Poales</taxon>
        <taxon>Poaceae</taxon>
        <taxon>PACMAD clade</taxon>
        <taxon>Panicoideae</taxon>
        <taxon>Panicodae</taxon>
        <taxon>Paniceae</taxon>
        <taxon>Cenchrinae</taxon>
        <taxon>Setaria</taxon>
    </lineage>
</organism>
<dbReference type="GO" id="GO:0010073">
    <property type="term" value="P:meristem maintenance"/>
    <property type="evidence" value="ECO:0007669"/>
    <property type="project" value="InterPro"/>
</dbReference>
<dbReference type="InterPro" id="IPR044824">
    <property type="entry name" value="MAIN-like"/>
</dbReference>
<dbReference type="PANTHER" id="PTHR46033:SF82">
    <property type="entry name" value="AMINOTRANSFERASE-LIKE PLANT MOBILE DOMAIN-CONTAINING PROTEIN"/>
    <property type="match status" value="1"/>
</dbReference>